<protein>
    <recommendedName>
        <fullName evidence="2">Reverse transcriptase zinc-binding domain-containing protein</fullName>
    </recommendedName>
</protein>
<reference evidence="1" key="1">
    <citation type="submission" date="2018-02" db="EMBL/GenBank/DDBJ databases">
        <authorList>
            <person name="Cohen D.B."/>
            <person name="Kent A.D."/>
        </authorList>
    </citation>
    <scope>NUCLEOTIDE SEQUENCE</scope>
</reference>
<evidence type="ECO:0000313" key="1">
    <source>
        <dbReference type="EMBL" id="SPD25235.1"/>
    </source>
</evidence>
<gene>
    <name evidence="1" type="ORF">FSB_LOCUS53117</name>
</gene>
<dbReference type="EMBL" id="OIVN01006108">
    <property type="protein sequence ID" value="SPD25235.1"/>
    <property type="molecule type" value="Genomic_DNA"/>
</dbReference>
<name>A0A2N9ILP7_FAGSY</name>
<proteinExistence type="predicted"/>
<organism evidence="1">
    <name type="scientific">Fagus sylvatica</name>
    <name type="common">Beechnut</name>
    <dbReference type="NCBI Taxonomy" id="28930"/>
    <lineage>
        <taxon>Eukaryota</taxon>
        <taxon>Viridiplantae</taxon>
        <taxon>Streptophyta</taxon>
        <taxon>Embryophyta</taxon>
        <taxon>Tracheophyta</taxon>
        <taxon>Spermatophyta</taxon>
        <taxon>Magnoliopsida</taxon>
        <taxon>eudicotyledons</taxon>
        <taxon>Gunneridae</taxon>
        <taxon>Pentapetalae</taxon>
        <taxon>rosids</taxon>
        <taxon>fabids</taxon>
        <taxon>Fagales</taxon>
        <taxon>Fagaceae</taxon>
        <taxon>Fagus</taxon>
    </lineage>
</organism>
<sequence length="120" mass="13483">MRVTRSNLSKPLSDGGLGFRSFERFNEAMVAKLALWIMSNRDSFCVTVLRAKYKVENNWLQARPAKLAFFAWKGIEGVRSLLSKGACKLVDLGEDTLVWEEPWISDLPSFKPGSRSPTAS</sequence>
<accession>A0A2N9ILP7</accession>
<evidence type="ECO:0008006" key="2">
    <source>
        <dbReference type="Google" id="ProtNLM"/>
    </source>
</evidence>
<dbReference type="AlphaFoldDB" id="A0A2N9ILP7"/>